<accession>A0A401UU10</accession>
<evidence type="ECO:0000313" key="3">
    <source>
        <dbReference type="Proteomes" id="UP000287872"/>
    </source>
</evidence>
<keyword evidence="1" id="KW-1133">Transmembrane helix</keyword>
<reference evidence="2 3" key="1">
    <citation type="submission" date="2018-11" db="EMBL/GenBank/DDBJ databases">
        <title>Genome sequencing and assembly of Clostridium tagluense strain A121.</title>
        <authorList>
            <person name="Murakami T."/>
            <person name="Segawa T."/>
            <person name="Shcherbakova V.A."/>
            <person name="Mori H."/>
            <person name="Yoshimura Y."/>
        </authorList>
    </citation>
    <scope>NUCLEOTIDE SEQUENCE [LARGE SCALE GENOMIC DNA]</scope>
    <source>
        <strain evidence="2 3">A121</strain>
    </source>
</reference>
<dbReference type="Proteomes" id="UP000287872">
    <property type="component" value="Unassembled WGS sequence"/>
</dbReference>
<dbReference type="EMBL" id="BHYK01000052">
    <property type="protein sequence ID" value="GCD13033.1"/>
    <property type="molecule type" value="Genomic_DNA"/>
</dbReference>
<name>A0A401UU10_9CLOT</name>
<dbReference type="OrthoDB" id="1755086at2"/>
<gene>
    <name evidence="2" type="ORF">Ctaglu_46560</name>
</gene>
<keyword evidence="1" id="KW-0472">Membrane</keyword>
<evidence type="ECO:0000256" key="1">
    <source>
        <dbReference type="SAM" id="Phobius"/>
    </source>
</evidence>
<comment type="caution">
    <text evidence="2">The sequence shown here is derived from an EMBL/GenBank/DDBJ whole genome shotgun (WGS) entry which is preliminary data.</text>
</comment>
<evidence type="ECO:0000313" key="2">
    <source>
        <dbReference type="EMBL" id="GCD13033.1"/>
    </source>
</evidence>
<protein>
    <recommendedName>
        <fullName evidence="4">Nitrate ABC transporter substrate-binding protein</fullName>
    </recommendedName>
</protein>
<feature type="transmembrane region" description="Helical" evidence="1">
    <location>
        <begin position="12"/>
        <end position="31"/>
    </location>
</feature>
<keyword evidence="3" id="KW-1185">Reference proteome</keyword>
<evidence type="ECO:0008006" key="4">
    <source>
        <dbReference type="Google" id="ProtNLM"/>
    </source>
</evidence>
<organism evidence="2 3">
    <name type="scientific">Clostridium tagluense</name>
    <dbReference type="NCBI Taxonomy" id="360422"/>
    <lineage>
        <taxon>Bacteria</taxon>
        <taxon>Bacillati</taxon>
        <taxon>Bacillota</taxon>
        <taxon>Clostridia</taxon>
        <taxon>Eubacteriales</taxon>
        <taxon>Clostridiaceae</taxon>
        <taxon>Clostridium</taxon>
    </lineage>
</organism>
<proteinExistence type="predicted"/>
<sequence>MVEAQTRMQTDMLIALMVFAALVGFGIDRILQLLNKRLTKWRYAQ</sequence>
<keyword evidence="1" id="KW-0812">Transmembrane</keyword>
<dbReference type="AlphaFoldDB" id="A0A401UU10"/>